<evidence type="ECO:0000256" key="4">
    <source>
        <dbReference type="ARBA" id="ARBA00022449"/>
    </source>
</evidence>
<dbReference type="KEGG" id="bpg:Bathy13g01130"/>
<evidence type="ECO:0000313" key="21">
    <source>
        <dbReference type="EMBL" id="CCO19372.1"/>
    </source>
</evidence>
<evidence type="ECO:0000256" key="8">
    <source>
        <dbReference type="ARBA" id="ARBA00022729"/>
    </source>
</evidence>
<evidence type="ECO:0000256" key="18">
    <source>
        <dbReference type="SAM" id="Phobius"/>
    </source>
</evidence>
<dbReference type="RefSeq" id="XP_007509569.1">
    <property type="nucleotide sequence ID" value="XM_007509507.1"/>
</dbReference>
<keyword evidence="7 18" id="KW-0812">Transmembrane</keyword>
<evidence type="ECO:0000256" key="12">
    <source>
        <dbReference type="ARBA" id="ARBA00022989"/>
    </source>
</evidence>
<keyword evidence="14" id="KW-0406">Ion transport</keyword>
<sequence length="578" mass="62468">MRAFLCGFALFALLATLSAVFSSSSSSSSSSSFDLVSKSATTTTDMGGGGRRLLSAGGGECKPTKDWEKVGGLIGYFVGVLYLFLGIAIVCDDYFVASLEAISEALGLSDDVAGATFMAAGSSAPELASSLMSLVNANASSSIGVGTIVGSAIFNILIIIGITTISVGDTLILDWKPLVRDCTFYGAAVVGIATTFSGGRVDWWEGGIYVGLYGLYILFMTYNEFFMRKMDLLWPERAKTLMELNKSLQAEIEASQAETGEAPSDGGEGRPSEEGATPNISAILAAKAAANVWRKKTKTYRDKIREETGKDPDDRVGVSISSSYISKSAIRKMRSDALLVEHVLKMREKNGLSSTGDRSTNVASVLSIEDAREEEELSFALPENKKQIPMYLLSMPWYCVFALCIPNCQKEKWKTWYPMSFLMSIVFIGFITHFMVDWCTRIGCILKIPPVVMGTTVLAAGTSIPDALSSIAVAKDGLANMAVANAVGSNVFDIWLGLGLPWLCYLSWQTPNYLIVTTNELIPSTLILAGVLFIYFGSVAASGFTLSPKIGWVYIGLYVLYAIYNIVCVWILDIYKIE</sequence>
<keyword evidence="5" id="KW-0633">Potassium transport</keyword>
<feature type="region of interest" description="Disordered" evidence="17">
    <location>
        <begin position="255"/>
        <end position="276"/>
    </location>
</feature>
<evidence type="ECO:0000256" key="1">
    <source>
        <dbReference type="ARBA" id="ARBA00004141"/>
    </source>
</evidence>
<keyword evidence="11" id="KW-0630">Potassium</keyword>
<keyword evidence="13" id="KW-0915">Sodium</keyword>
<feature type="transmembrane region" description="Helical" evidence="18">
    <location>
        <begin position="552"/>
        <end position="572"/>
    </location>
</feature>
<dbReference type="FunFam" id="1.20.1420.30:FF:000009">
    <property type="entry name" value="sodium/potassium/calcium exchanger 5 isoform X2"/>
    <property type="match status" value="1"/>
</dbReference>
<evidence type="ECO:0000259" key="20">
    <source>
        <dbReference type="Pfam" id="PF01699"/>
    </source>
</evidence>
<keyword evidence="15 18" id="KW-0472">Membrane</keyword>
<keyword evidence="9" id="KW-0106">Calcium</keyword>
<comment type="subcellular location">
    <subcellularLocation>
        <location evidence="1">Membrane</location>
        <topology evidence="1">Multi-pass membrane protein</topology>
    </subcellularLocation>
</comment>
<reference evidence="21 22" key="1">
    <citation type="submission" date="2011-10" db="EMBL/GenBank/DDBJ databases">
        <authorList>
            <person name="Genoscope - CEA"/>
        </authorList>
    </citation>
    <scope>NUCLEOTIDE SEQUENCE [LARGE SCALE GENOMIC DNA]</scope>
    <source>
        <strain evidence="21 22">RCC 1105</strain>
    </source>
</reference>
<dbReference type="Pfam" id="PF01699">
    <property type="entry name" value="Na_Ca_ex"/>
    <property type="match status" value="2"/>
</dbReference>
<feature type="chain" id="PRO_5003917518" evidence="19">
    <location>
        <begin position="20"/>
        <end position="578"/>
    </location>
</feature>
<evidence type="ECO:0000256" key="14">
    <source>
        <dbReference type="ARBA" id="ARBA00023065"/>
    </source>
</evidence>
<dbReference type="Proteomes" id="UP000198341">
    <property type="component" value="Chromosome 13"/>
</dbReference>
<evidence type="ECO:0000256" key="17">
    <source>
        <dbReference type="SAM" id="MobiDB-lite"/>
    </source>
</evidence>
<evidence type="ECO:0000256" key="7">
    <source>
        <dbReference type="ARBA" id="ARBA00022692"/>
    </source>
</evidence>
<dbReference type="OrthoDB" id="2127281at2759"/>
<evidence type="ECO:0000256" key="19">
    <source>
        <dbReference type="SAM" id="SignalP"/>
    </source>
</evidence>
<evidence type="ECO:0000256" key="15">
    <source>
        <dbReference type="ARBA" id="ARBA00023136"/>
    </source>
</evidence>
<dbReference type="PANTHER" id="PTHR10846">
    <property type="entry name" value="SODIUM/POTASSIUM/CALCIUM EXCHANGER"/>
    <property type="match status" value="1"/>
</dbReference>
<feature type="transmembrane region" description="Helical" evidence="18">
    <location>
        <begin position="494"/>
        <end position="514"/>
    </location>
</feature>
<feature type="transmembrane region" description="Helical" evidence="18">
    <location>
        <begin position="207"/>
        <end position="227"/>
    </location>
</feature>
<accession>K8EMD3</accession>
<dbReference type="GO" id="GO:0005886">
    <property type="term" value="C:plasma membrane"/>
    <property type="evidence" value="ECO:0007669"/>
    <property type="project" value="TreeGrafter"/>
</dbReference>
<feature type="compositionally biased region" description="Gly residues" evidence="17">
    <location>
        <begin position="46"/>
        <end position="60"/>
    </location>
</feature>
<name>K8EMD3_9CHLO</name>
<dbReference type="GO" id="GO:0005262">
    <property type="term" value="F:calcium channel activity"/>
    <property type="evidence" value="ECO:0007669"/>
    <property type="project" value="TreeGrafter"/>
</dbReference>
<evidence type="ECO:0000313" key="22">
    <source>
        <dbReference type="Proteomes" id="UP000198341"/>
    </source>
</evidence>
<dbReference type="eggNOG" id="KOG1307">
    <property type="taxonomic scope" value="Eukaryota"/>
</dbReference>
<feature type="transmembrane region" description="Helical" evidence="18">
    <location>
        <begin position="388"/>
        <end position="405"/>
    </location>
</feature>
<dbReference type="InterPro" id="IPR004481">
    <property type="entry name" value="K/Na/Ca-exchanger"/>
</dbReference>
<feature type="region of interest" description="Disordered" evidence="17">
    <location>
        <begin position="40"/>
        <end position="60"/>
    </location>
</feature>
<feature type="transmembrane region" description="Helical" evidence="18">
    <location>
        <begin position="73"/>
        <end position="91"/>
    </location>
</feature>
<feature type="transmembrane region" description="Helical" evidence="18">
    <location>
        <begin position="451"/>
        <end position="474"/>
    </location>
</feature>
<comment type="similarity">
    <text evidence="2">Belongs to the Ca(2+):cation antiporter (CaCA) (TC 2.A.19) family. SLC24A subfamily.</text>
</comment>
<dbReference type="AlphaFoldDB" id="K8EMD3"/>
<organism evidence="21 22">
    <name type="scientific">Bathycoccus prasinos</name>
    <dbReference type="NCBI Taxonomy" id="41875"/>
    <lineage>
        <taxon>Eukaryota</taxon>
        <taxon>Viridiplantae</taxon>
        <taxon>Chlorophyta</taxon>
        <taxon>Mamiellophyceae</taxon>
        <taxon>Mamiellales</taxon>
        <taxon>Bathycoccaceae</taxon>
        <taxon>Bathycoccus</taxon>
    </lineage>
</organism>
<dbReference type="GeneID" id="19012065"/>
<dbReference type="InterPro" id="IPR004837">
    <property type="entry name" value="NaCa_Exmemb"/>
</dbReference>
<keyword evidence="10" id="KW-0769">Symport</keyword>
<protein>
    <submittedName>
        <fullName evidence="21">Ca2+:Cation antiporter family</fullName>
    </submittedName>
</protein>
<dbReference type="EMBL" id="FO082266">
    <property type="protein sequence ID" value="CCO19372.1"/>
    <property type="molecule type" value="Genomic_DNA"/>
</dbReference>
<feature type="transmembrane region" description="Helical" evidence="18">
    <location>
        <begin position="152"/>
        <end position="172"/>
    </location>
</feature>
<feature type="transmembrane region" description="Helical" evidence="18">
    <location>
        <begin position="417"/>
        <end position="439"/>
    </location>
</feature>
<keyword evidence="3" id="KW-0813">Transport</keyword>
<evidence type="ECO:0000256" key="10">
    <source>
        <dbReference type="ARBA" id="ARBA00022847"/>
    </source>
</evidence>
<dbReference type="PANTHER" id="PTHR10846:SF8">
    <property type="entry name" value="INNER MEMBRANE PROTEIN YRBG"/>
    <property type="match status" value="1"/>
</dbReference>
<feature type="domain" description="Sodium/calcium exchanger membrane region" evidence="20">
    <location>
        <begin position="78"/>
        <end position="221"/>
    </location>
</feature>
<dbReference type="GO" id="GO:0008273">
    <property type="term" value="F:calcium, potassium:sodium antiporter activity"/>
    <property type="evidence" value="ECO:0007669"/>
    <property type="project" value="TreeGrafter"/>
</dbReference>
<feature type="domain" description="Sodium/calcium exchanger membrane region" evidence="20">
    <location>
        <begin position="419"/>
        <end position="566"/>
    </location>
</feature>
<dbReference type="STRING" id="41875.K8EMD3"/>
<dbReference type="NCBIfam" id="TIGR00367">
    <property type="entry name" value="calcium/sodium antiporter"/>
    <property type="match status" value="1"/>
</dbReference>
<evidence type="ECO:0000256" key="6">
    <source>
        <dbReference type="ARBA" id="ARBA00022568"/>
    </source>
</evidence>
<evidence type="ECO:0000256" key="13">
    <source>
        <dbReference type="ARBA" id="ARBA00023053"/>
    </source>
</evidence>
<keyword evidence="22" id="KW-1185">Reference proteome</keyword>
<keyword evidence="12 18" id="KW-1133">Transmembrane helix</keyword>
<evidence type="ECO:0000256" key="2">
    <source>
        <dbReference type="ARBA" id="ARBA00005364"/>
    </source>
</evidence>
<feature type="signal peptide" evidence="19">
    <location>
        <begin position="1"/>
        <end position="19"/>
    </location>
</feature>
<dbReference type="GO" id="GO:0015293">
    <property type="term" value="F:symporter activity"/>
    <property type="evidence" value="ECO:0007669"/>
    <property type="project" value="UniProtKB-KW"/>
</dbReference>
<keyword evidence="6" id="KW-0109">Calcium transport</keyword>
<evidence type="ECO:0000256" key="11">
    <source>
        <dbReference type="ARBA" id="ARBA00022958"/>
    </source>
</evidence>
<evidence type="ECO:0000256" key="3">
    <source>
        <dbReference type="ARBA" id="ARBA00022448"/>
    </source>
</evidence>
<evidence type="ECO:0000256" key="9">
    <source>
        <dbReference type="ARBA" id="ARBA00022837"/>
    </source>
</evidence>
<keyword evidence="4" id="KW-0050">Antiport</keyword>
<evidence type="ECO:0000256" key="5">
    <source>
        <dbReference type="ARBA" id="ARBA00022538"/>
    </source>
</evidence>
<dbReference type="Gene3D" id="1.20.1420.30">
    <property type="entry name" value="NCX, central ion-binding region"/>
    <property type="match status" value="2"/>
</dbReference>
<dbReference type="InterPro" id="IPR044880">
    <property type="entry name" value="NCX_ion-bd_dom_sf"/>
</dbReference>
<evidence type="ECO:0000256" key="16">
    <source>
        <dbReference type="ARBA" id="ARBA00023201"/>
    </source>
</evidence>
<proteinExistence type="inferred from homology"/>
<dbReference type="GO" id="GO:0006874">
    <property type="term" value="P:intracellular calcium ion homeostasis"/>
    <property type="evidence" value="ECO:0007669"/>
    <property type="project" value="TreeGrafter"/>
</dbReference>
<gene>
    <name evidence="21" type="ordered locus">Bathy13g01130</name>
</gene>
<keyword evidence="16" id="KW-0739">Sodium transport</keyword>
<keyword evidence="8 19" id="KW-0732">Signal</keyword>